<dbReference type="InterPro" id="IPR001787">
    <property type="entry name" value="Ribosomal_bL21"/>
</dbReference>
<dbReference type="EMBL" id="CP000551">
    <property type="protein sequence ID" value="ABM70828.1"/>
    <property type="molecule type" value="Genomic_DNA"/>
</dbReference>
<dbReference type="InterPro" id="IPR018258">
    <property type="entry name" value="Ribosomal_bL21_CS"/>
</dbReference>
<dbReference type="GO" id="GO:0003735">
    <property type="term" value="F:structural constituent of ribosome"/>
    <property type="evidence" value="ECO:0007669"/>
    <property type="project" value="InterPro"/>
</dbReference>
<proteinExistence type="inferred from homology"/>
<protein>
    <recommendedName>
        <fullName evidence="6">Large ribosomal subunit protein bL21</fullName>
    </recommendedName>
</protein>
<dbReference type="GO" id="GO:0006412">
    <property type="term" value="P:translation"/>
    <property type="evidence" value="ECO:0007669"/>
    <property type="project" value="UniProtKB-UniRule"/>
</dbReference>
<evidence type="ECO:0000256" key="4">
    <source>
        <dbReference type="ARBA" id="ARBA00022980"/>
    </source>
</evidence>
<comment type="similarity">
    <text evidence="1 6 7">Belongs to the bacterial ribosomal protein bL21 family.</text>
</comment>
<evidence type="ECO:0000313" key="9">
    <source>
        <dbReference type="EMBL" id="ABM70828.1"/>
    </source>
</evidence>
<accession>A2BSR7</accession>
<evidence type="ECO:0000313" key="10">
    <source>
        <dbReference type="Proteomes" id="UP000002590"/>
    </source>
</evidence>
<dbReference type="GO" id="GO:0005840">
    <property type="term" value="C:ribosome"/>
    <property type="evidence" value="ECO:0007669"/>
    <property type="project" value="UniProtKB-KW"/>
</dbReference>
<dbReference type="GO" id="GO:1990904">
    <property type="term" value="C:ribonucleoprotein complex"/>
    <property type="evidence" value="ECO:0007669"/>
    <property type="project" value="UniProtKB-KW"/>
</dbReference>
<feature type="compositionally biased region" description="Basic and acidic residues" evidence="8">
    <location>
        <begin position="142"/>
        <end position="166"/>
    </location>
</feature>
<keyword evidence="4 6" id="KW-0689">Ribosomal protein</keyword>
<dbReference type="PANTHER" id="PTHR21349:SF0">
    <property type="entry name" value="LARGE RIBOSOMAL SUBUNIT PROTEIN BL21M"/>
    <property type="match status" value="1"/>
</dbReference>
<dbReference type="HAMAP" id="MF_01363">
    <property type="entry name" value="Ribosomal_bL21"/>
    <property type="match status" value="1"/>
</dbReference>
<reference evidence="9 10" key="1">
    <citation type="journal article" date="2007" name="PLoS Genet.">
        <title>Patterns and implications of gene gain and loss in the evolution of Prochlorococcus.</title>
        <authorList>
            <person name="Kettler G.C."/>
            <person name="Martiny A.C."/>
            <person name="Huang K."/>
            <person name="Zucker J."/>
            <person name="Coleman M.L."/>
            <person name="Rodrigue S."/>
            <person name="Chen F."/>
            <person name="Lapidus A."/>
            <person name="Ferriera S."/>
            <person name="Johnson J."/>
            <person name="Steglich C."/>
            <person name="Church G.M."/>
            <person name="Richardson P."/>
            <person name="Chisholm S.W."/>
        </authorList>
    </citation>
    <scope>NUCLEOTIDE SEQUENCE [LARGE SCALE GENOMIC DNA]</scope>
    <source>
        <strain evidence="9 10">AS9601</strain>
    </source>
</reference>
<evidence type="ECO:0000256" key="1">
    <source>
        <dbReference type="ARBA" id="ARBA00008563"/>
    </source>
</evidence>
<dbReference type="Pfam" id="PF00829">
    <property type="entry name" value="Ribosomal_L21p"/>
    <property type="match status" value="1"/>
</dbReference>
<comment type="function">
    <text evidence="6 7">This protein binds to 23S rRNA in the presence of protein L20.</text>
</comment>
<keyword evidence="2 6" id="KW-0699">rRNA-binding</keyword>
<evidence type="ECO:0000256" key="5">
    <source>
        <dbReference type="ARBA" id="ARBA00023274"/>
    </source>
</evidence>
<dbReference type="STRING" id="146891.A9601_15451"/>
<feature type="region of interest" description="Disordered" evidence="8">
    <location>
        <begin position="135"/>
        <end position="166"/>
    </location>
</feature>
<dbReference type="PROSITE" id="PS01169">
    <property type="entry name" value="RIBOSOMAL_L21"/>
    <property type="match status" value="1"/>
</dbReference>
<dbReference type="GO" id="GO:0005737">
    <property type="term" value="C:cytoplasm"/>
    <property type="evidence" value="ECO:0007669"/>
    <property type="project" value="UniProtKB-ARBA"/>
</dbReference>
<keyword evidence="3 6" id="KW-0694">RNA-binding</keyword>
<dbReference type="AlphaFoldDB" id="A2BSR7"/>
<keyword evidence="5 6" id="KW-0687">Ribonucleoprotein</keyword>
<dbReference type="SUPFAM" id="SSF141091">
    <property type="entry name" value="L21p-like"/>
    <property type="match status" value="1"/>
</dbReference>
<dbReference type="KEGG" id="pmb:A9601_15451"/>
<evidence type="ECO:0000256" key="8">
    <source>
        <dbReference type="SAM" id="MobiDB-lite"/>
    </source>
</evidence>
<dbReference type="eggNOG" id="COG0261">
    <property type="taxonomic scope" value="Bacteria"/>
</dbReference>
<dbReference type="Proteomes" id="UP000002590">
    <property type="component" value="Chromosome"/>
</dbReference>
<evidence type="ECO:0000256" key="6">
    <source>
        <dbReference type="HAMAP-Rule" id="MF_01363"/>
    </source>
</evidence>
<dbReference type="InterPro" id="IPR028909">
    <property type="entry name" value="bL21-like"/>
</dbReference>
<sequence length="166" mass="19311">MIAYLAKSNYKFEPDSVFKKMTNSKNSSSNSLKSNELFAIAETSGQQFWFEVNRYYDIDRLNAKEKDKITLEKVLLLKDKDSITVGKPYVKDAKIELEVVSHKRDKKILVYKMRPKKKTRRKMGHRQELTRVMVKSITIGKDTPKSSSKKETIKKETKPKSEKSTN</sequence>
<dbReference type="NCBIfam" id="TIGR00061">
    <property type="entry name" value="L21"/>
    <property type="match status" value="1"/>
</dbReference>
<gene>
    <name evidence="6 9" type="primary">rplU</name>
    <name evidence="6" type="synonym">rpl21</name>
    <name evidence="9" type="ordered locus">A9601_15451</name>
</gene>
<evidence type="ECO:0000256" key="7">
    <source>
        <dbReference type="RuleBase" id="RU000562"/>
    </source>
</evidence>
<name>A2BSR7_PROMS</name>
<dbReference type="PANTHER" id="PTHR21349">
    <property type="entry name" value="50S RIBOSOMAL PROTEIN L21"/>
    <property type="match status" value="1"/>
</dbReference>
<dbReference type="HOGENOM" id="CLU_061463_6_0_3"/>
<evidence type="ECO:0000256" key="2">
    <source>
        <dbReference type="ARBA" id="ARBA00022730"/>
    </source>
</evidence>
<dbReference type="GO" id="GO:0019843">
    <property type="term" value="F:rRNA binding"/>
    <property type="evidence" value="ECO:0007669"/>
    <property type="project" value="UniProtKB-UniRule"/>
</dbReference>
<dbReference type="InterPro" id="IPR036164">
    <property type="entry name" value="bL21-like_sf"/>
</dbReference>
<comment type="subunit">
    <text evidence="6">Part of the 50S ribosomal subunit. Contacts protein L20.</text>
</comment>
<organism evidence="9 10">
    <name type="scientific">Prochlorococcus marinus (strain AS9601)</name>
    <dbReference type="NCBI Taxonomy" id="146891"/>
    <lineage>
        <taxon>Bacteria</taxon>
        <taxon>Bacillati</taxon>
        <taxon>Cyanobacteriota</taxon>
        <taxon>Cyanophyceae</taxon>
        <taxon>Synechococcales</taxon>
        <taxon>Prochlorococcaceae</taxon>
        <taxon>Prochlorococcus</taxon>
    </lineage>
</organism>
<evidence type="ECO:0000256" key="3">
    <source>
        <dbReference type="ARBA" id="ARBA00022884"/>
    </source>
</evidence>